<reference evidence="7 8" key="1">
    <citation type="submission" date="2024-01" db="EMBL/GenBank/DDBJ databases">
        <authorList>
            <person name="Allen C."/>
            <person name="Tagirdzhanova G."/>
        </authorList>
    </citation>
    <scope>NUCLEOTIDE SEQUENCE [LARGE SCALE GENOMIC DNA]</scope>
</reference>
<comment type="caution">
    <text evidence="7">The sequence shown here is derived from an EMBL/GenBank/DDBJ whole genome shotgun (WGS) entry which is preliminary data.</text>
</comment>
<feature type="transmembrane region" description="Helical" evidence="5">
    <location>
        <begin position="326"/>
        <end position="346"/>
    </location>
</feature>
<feature type="transmembrane region" description="Helical" evidence="5">
    <location>
        <begin position="47"/>
        <end position="71"/>
    </location>
</feature>
<protein>
    <recommendedName>
        <fullName evidence="6">Major facilitator superfamily (MFS) profile domain-containing protein</fullName>
    </recommendedName>
</protein>
<feature type="transmembrane region" description="Helical" evidence="5">
    <location>
        <begin position="201"/>
        <end position="222"/>
    </location>
</feature>
<dbReference type="SUPFAM" id="SSF103473">
    <property type="entry name" value="MFS general substrate transporter"/>
    <property type="match status" value="1"/>
</dbReference>
<keyword evidence="2 5" id="KW-0812">Transmembrane</keyword>
<evidence type="ECO:0000256" key="4">
    <source>
        <dbReference type="ARBA" id="ARBA00023136"/>
    </source>
</evidence>
<keyword evidence="8" id="KW-1185">Reference proteome</keyword>
<feature type="transmembrane region" description="Helical" evidence="5">
    <location>
        <begin position="142"/>
        <end position="163"/>
    </location>
</feature>
<evidence type="ECO:0000256" key="1">
    <source>
        <dbReference type="ARBA" id="ARBA00004141"/>
    </source>
</evidence>
<keyword evidence="4 5" id="KW-0472">Membrane</keyword>
<accession>A0ABP0CNG6</accession>
<feature type="transmembrane region" description="Helical" evidence="5">
    <location>
        <begin position="250"/>
        <end position="271"/>
    </location>
</feature>
<feature type="transmembrane region" description="Helical" evidence="5">
    <location>
        <begin position="394"/>
        <end position="413"/>
    </location>
</feature>
<dbReference type="PANTHER" id="PTHR23501">
    <property type="entry name" value="MAJOR FACILITATOR SUPERFAMILY"/>
    <property type="match status" value="1"/>
</dbReference>
<feature type="transmembrane region" description="Helical" evidence="5">
    <location>
        <begin position="175"/>
        <end position="195"/>
    </location>
</feature>
<feature type="domain" description="Major facilitator superfamily (MFS) profile" evidence="6">
    <location>
        <begin position="49"/>
        <end position="559"/>
    </location>
</feature>
<dbReference type="Proteomes" id="UP001642406">
    <property type="component" value="Unassembled WGS sequence"/>
</dbReference>
<feature type="transmembrane region" description="Helical" evidence="5">
    <location>
        <begin position="113"/>
        <end position="136"/>
    </location>
</feature>
<dbReference type="InterPro" id="IPR036259">
    <property type="entry name" value="MFS_trans_sf"/>
</dbReference>
<feature type="transmembrane region" description="Helical" evidence="5">
    <location>
        <begin position="366"/>
        <end position="387"/>
    </location>
</feature>
<keyword evidence="3 5" id="KW-1133">Transmembrane helix</keyword>
<evidence type="ECO:0000256" key="3">
    <source>
        <dbReference type="ARBA" id="ARBA00022989"/>
    </source>
</evidence>
<evidence type="ECO:0000256" key="5">
    <source>
        <dbReference type="SAM" id="Phobius"/>
    </source>
</evidence>
<dbReference type="Pfam" id="PF07690">
    <property type="entry name" value="MFS_1"/>
    <property type="match status" value="1"/>
</dbReference>
<dbReference type="PROSITE" id="PS50850">
    <property type="entry name" value="MFS"/>
    <property type="match status" value="1"/>
</dbReference>
<dbReference type="InterPro" id="IPR011701">
    <property type="entry name" value="MFS"/>
</dbReference>
<feature type="transmembrane region" description="Helical" evidence="5">
    <location>
        <begin position="536"/>
        <end position="554"/>
    </location>
</feature>
<evidence type="ECO:0000313" key="8">
    <source>
        <dbReference type="Proteomes" id="UP001642406"/>
    </source>
</evidence>
<gene>
    <name evidence="7" type="ORF">SBRCBS47491_008696</name>
</gene>
<dbReference type="PANTHER" id="PTHR23501:SF87">
    <property type="entry name" value="SIDEROPHORE IRON TRANSPORTER 2"/>
    <property type="match status" value="1"/>
</dbReference>
<evidence type="ECO:0000259" key="6">
    <source>
        <dbReference type="PROSITE" id="PS50850"/>
    </source>
</evidence>
<name>A0ABP0CNG6_9PEZI</name>
<proteinExistence type="predicted"/>
<dbReference type="Gene3D" id="1.20.1250.20">
    <property type="entry name" value="MFS general substrate transporter like domains"/>
    <property type="match status" value="2"/>
</dbReference>
<dbReference type="EMBL" id="CAWUHC010000118">
    <property type="protein sequence ID" value="CAK7233682.1"/>
    <property type="molecule type" value="Genomic_DNA"/>
</dbReference>
<evidence type="ECO:0000313" key="7">
    <source>
        <dbReference type="EMBL" id="CAK7233682.1"/>
    </source>
</evidence>
<dbReference type="InterPro" id="IPR020846">
    <property type="entry name" value="MFS_dom"/>
</dbReference>
<organism evidence="7 8">
    <name type="scientific">Sporothrix bragantina</name>
    <dbReference type="NCBI Taxonomy" id="671064"/>
    <lineage>
        <taxon>Eukaryota</taxon>
        <taxon>Fungi</taxon>
        <taxon>Dikarya</taxon>
        <taxon>Ascomycota</taxon>
        <taxon>Pezizomycotina</taxon>
        <taxon>Sordariomycetes</taxon>
        <taxon>Sordariomycetidae</taxon>
        <taxon>Ophiostomatales</taxon>
        <taxon>Ophiostomataceae</taxon>
        <taxon>Sporothrix</taxon>
    </lineage>
</organism>
<feature type="transmembrane region" description="Helical" evidence="5">
    <location>
        <begin position="283"/>
        <end position="305"/>
    </location>
</feature>
<evidence type="ECO:0000256" key="2">
    <source>
        <dbReference type="ARBA" id="ARBA00022692"/>
    </source>
</evidence>
<sequence length="603" mass="65232">MAPNNESEVHEVHEAVAAAPPVGEDLGIQTAAETGMTVSKPLQFEKWFIWGSFALAIYVMGLSSMTLAVYLNTAAAVFDSLVQYTTLGTVQDIIYGVGNVVFAKLADGVGRPFVFSFSIVSWAVGTIIMASSHNIATLSAGMIFYSFGNTGLILARNLLLADLVPAHWRCTANNLMLAPFIINFGVASKITAKLVPDNWRWGIGMFAILVPVTMAPITYYLYRMAYRAHRLLVDSENAPPRRSLRQIARAVYEFDIPGQLLLLFGFGLLLLPLTIADQAPKGYASGYIIAMFVLGAVCLIAFPFVEKFSPMPSINFSRLRRLGGGWDVVVATAISMADALSVMIAYTPSYNWVRITFDYSVQNATYYLYASSLAVVIFGVVGGLIATYTRRYKWLAVFGAGMRLMALGLMYLYRGPECTTAQIIVPQVLQGIGTAVMTANLQVAAQISVSHADVAMVTGLFLMWGGIADGAGSAIVGAIQQELLPELTKSLDGIANSTVIETIYASGPLALVDIYPLGDPVRMASIDAWTKNTRQVLAAALAIAGVNFILTFFLKDRVLPDTQNAVTDEATGLPVHFPNQHNEKAAELARADEENQQTTEIPL</sequence>
<comment type="subcellular location">
    <subcellularLocation>
        <location evidence="1">Membrane</location>
        <topology evidence="1">Multi-pass membrane protein</topology>
    </subcellularLocation>
</comment>